<dbReference type="InterPro" id="IPR001478">
    <property type="entry name" value="PDZ"/>
</dbReference>
<keyword evidence="9" id="KW-1185">Reference proteome</keyword>
<comment type="similarity">
    <text evidence="1">Belongs to the peptidase S1C family.</text>
</comment>
<keyword evidence="6" id="KW-1133">Transmembrane helix</keyword>
<evidence type="ECO:0000256" key="3">
    <source>
        <dbReference type="ARBA" id="ARBA00022801"/>
    </source>
</evidence>
<name>A0ABU9D7J4_9PROT</name>
<reference evidence="8 9" key="1">
    <citation type="submission" date="2024-04" db="EMBL/GenBank/DDBJ databases">
        <authorList>
            <person name="Abashina T."/>
            <person name="Shaikin A."/>
        </authorList>
    </citation>
    <scope>NUCLEOTIDE SEQUENCE [LARGE SCALE GENOMIC DNA]</scope>
    <source>
        <strain evidence="8 9">AAFK</strain>
    </source>
</reference>
<dbReference type="PANTHER" id="PTHR22939">
    <property type="entry name" value="SERINE PROTEASE FAMILY S1C HTRA-RELATED"/>
    <property type="match status" value="1"/>
</dbReference>
<dbReference type="SUPFAM" id="SSF50494">
    <property type="entry name" value="Trypsin-like serine proteases"/>
    <property type="match status" value="1"/>
</dbReference>
<dbReference type="EMBL" id="JBBPCO010000003">
    <property type="protein sequence ID" value="MEK8088936.1"/>
    <property type="molecule type" value="Genomic_DNA"/>
</dbReference>
<feature type="compositionally biased region" description="Pro residues" evidence="5">
    <location>
        <begin position="386"/>
        <end position="405"/>
    </location>
</feature>
<dbReference type="PANTHER" id="PTHR22939:SF129">
    <property type="entry name" value="SERINE PROTEASE HTRA2, MITOCHONDRIAL"/>
    <property type="match status" value="1"/>
</dbReference>
<evidence type="ECO:0000256" key="5">
    <source>
        <dbReference type="SAM" id="MobiDB-lite"/>
    </source>
</evidence>
<dbReference type="InterPro" id="IPR001940">
    <property type="entry name" value="Peptidase_S1C"/>
</dbReference>
<evidence type="ECO:0000256" key="1">
    <source>
        <dbReference type="ARBA" id="ARBA00010541"/>
    </source>
</evidence>
<dbReference type="InterPro" id="IPR036034">
    <property type="entry name" value="PDZ_sf"/>
</dbReference>
<evidence type="ECO:0000256" key="6">
    <source>
        <dbReference type="SAM" id="Phobius"/>
    </source>
</evidence>
<sequence>MRSRLTSLFLTAGIMGLAGAILIYLIKPDMLGELGELLPRERVVFEVAASADRQRSSSQSLLSFAQAVQLAAPAVVNIASTKVVAVDAHPFLRDPQLRRHFGDQVPSIPRQLLERSLGSGVLVSADGYILTNHHVVSAAQEIEVGLHDGRTAMGKLVGSDPESDIAVLKVDLEQLPHIVLGHSRDVKVGDLVLAIGNPFSVGQTVTMGIVSALGRSKLGINAFEDFIQTDAAINPGNSGGALVDTHGNLVGINTAIFSRQGGGSLGIGFAIPVDLAARVSKQLIEHGHVIRGWLGIGAQDLDAALSESFGLSSTEGALVTAVLPDSPAAQAGLQPGDIITAINGVKLHNAKDLLNQVADFKPGTRISLSFLHQGARIQKRVRVGLRPPPSPVSPVPGIPLPPGTE</sequence>
<dbReference type="InterPro" id="IPR009003">
    <property type="entry name" value="Peptidase_S1_PA"/>
</dbReference>
<feature type="transmembrane region" description="Helical" evidence="6">
    <location>
        <begin position="7"/>
        <end position="26"/>
    </location>
</feature>
<dbReference type="Proteomes" id="UP001446205">
    <property type="component" value="Unassembled WGS sequence"/>
</dbReference>
<feature type="domain" description="PDZ" evidence="7">
    <location>
        <begin position="298"/>
        <end position="359"/>
    </location>
</feature>
<dbReference type="CDD" id="cd10839">
    <property type="entry name" value="cpPDZ1_DegP-like"/>
    <property type="match status" value="1"/>
</dbReference>
<dbReference type="InterPro" id="IPR041489">
    <property type="entry name" value="PDZ_6"/>
</dbReference>
<accession>A0ABU9D7J4</accession>
<dbReference type="Gene3D" id="2.30.42.10">
    <property type="match status" value="1"/>
</dbReference>
<comment type="caution">
    <text evidence="8">The sequence shown here is derived from an EMBL/GenBank/DDBJ whole genome shotgun (WGS) entry which is preliminary data.</text>
</comment>
<evidence type="ECO:0000313" key="9">
    <source>
        <dbReference type="Proteomes" id="UP001446205"/>
    </source>
</evidence>
<keyword evidence="2" id="KW-0645">Protease</keyword>
<dbReference type="RefSeq" id="WP_341370003.1">
    <property type="nucleotide sequence ID" value="NZ_JBBPCO010000003.1"/>
</dbReference>
<keyword evidence="6" id="KW-0812">Transmembrane</keyword>
<protein>
    <submittedName>
        <fullName evidence="8">Trypsin-like peptidase domain-containing protein</fullName>
    </submittedName>
</protein>
<dbReference type="Pfam" id="PF17820">
    <property type="entry name" value="PDZ_6"/>
    <property type="match status" value="1"/>
</dbReference>
<dbReference type="PRINTS" id="PR00834">
    <property type="entry name" value="PROTEASES2C"/>
</dbReference>
<feature type="region of interest" description="Disordered" evidence="5">
    <location>
        <begin position="383"/>
        <end position="405"/>
    </location>
</feature>
<gene>
    <name evidence="8" type="ORF">WOB96_04080</name>
</gene>
<dbReference type="SUPFAM" id="SSF50156">
    <property type="entry name" value="PDZ domain-like"/>
    <property type="match status" value="1"/>
</dbReference>
<dbReference type="SMART" id="SM00228">
    <property type="entry name" value="PDZ"/>
    <property type="match status" value="1"/>
</dbReference>
<organism evidence="8 9">
    <name type="scientific">Thermithiobacillus plumbiphilus</name>
    <dbReference type="NCBI Taxonomy" id="1729899"/>
    <lineage>
        <taxon>Bacteria</taxon>
        <taxon>Pseudomonadati</taxon>
        <taxon>Pseudomonadota</taxon>
        <taxon>Acidithiobacillia</taxon>
        <taxon>Acidithiobacillales</taxon>
        <taxon>Thermithiobacillaceae</taxon>
        <taxon>Thermithiobacillus</taxon>
    </lineage>
</organism>
<dbReference type="Pfam" id="PF13365">
    <property type="entry name" value="Trypsin_2"/>
    <property type="match status" value="1"/>
</dbReference>
<evidence type="ECO:0000256" key="2">
    <source>
        <dbReference type="ARBA" id="ARBA00022670"/>
    </source>
</evidence>
<keyword evidence="4" id="KW-0720">Serine protease</keyword>
<dbReference type="PROSITE" id="PS50106">
    <property type="entry name" value="PDZ"/>
    <property type="match status" value="1"/>
</dbReference>
<evidence type="ECO:0000313" key="8">
    <source>
        <dbReference type="EMBL" id="MEK8088936.1"/>
    </source>
</evidence>
<evidence type="ECO:0000256" key="4">
    <source>
        <dbReference type="ARBA" id="ARBA00022825"/>
    </source>
</evidence>
<keyword evidence="6" id="KW-0472">Membrane</keyword>
<proteinExistence type="inferred from homology"/>
<dbReference type="Gene3D" id="2.40.10.120">
    <property type="match status" value="1"/>
</dbReference>
<evidence type="ECO:0000259" key="7">
    <source>
        <dbReference type="PROSITE" id="PS50106"/>
    </source>
</evidence>
<keyword evidence="3" id="KW-0378">Hydrolase</keyword>